<dbReference type="GO" id="GO:0060271">
    <property type="term" value="P:cilium assembly"/>
    <property type="evidence" value="ECO:0007669"/>
    <property type="project" value="TreeGrafter"/>
</dbReference>
<comment type="caution">
    <text evidence="8">The sequence shown here is derived from an EMBL/GenBank/DDBJ whole genome shotgun (WGS) entry which is preliminary data.</text>
</comment>
<keyword evidence="4" id="KW-0853">WD repeat</keyword>
<dbReference type="InterPro" id="IPR001680">
    <property type="entry name" value="WD40_rpt"/>
</dbReference>
<dbReference type="Gene3D" id="2.130.10.10">
    <property type="entry name" value="YVTN repeat-like/Quinoprotein amine dehydrogenase"/>
    <property type="match status" value="2"/>
</dbReference>
<feature type="repeat" description="WD" evidence="4">
    <location>
        <begin position="903"/>
        <end position="935"/>
    </location>
</feature>
<keyword evidence="8" id="KW-0282">Flagellum</keyword>
<feature type="non-terminal residue" evidence="8">
    <location>
        <position position="1"/>
    </location>
</feature>
<evidence type="ECO:0000313" key="9">
    <source>
        <dbReference type="Proteomes" id="UP000591131"/>
    </source>
</evidence>
<dbReference type="PROSITE" id="PS50294">
    <property type="entry name" value="WD_REPEATS_REGION"/>
    <property type="match status" value="1"/>
</dbReference>
<dbReference type="InterPro" id="IPR015943">
    <property type="entry name" value="WD40/YVTN_repeat-like_dom_sf"/>
</dbReference>
<evidence type="ECO:0000259" key="7">
    <source>
        <dbReference type="Pfam" id="PF23387"/>
    </source>
</evidence>
<protein>
    <submittedName>
        <fullName evidence="8">Intraflagellar transport protein 80</fullName>
    </submittedName>
</protein>
<evidence type="ECO:0000259" key="6">
    <source>
        <dbReference type="Pfam" id="PF23335"/>
    </source>
</evidence>
<dbReference type="InterPro" id="IPR036322">
    <property type="entry name" value="WD40_repeat_dom_sf"/>
</dbReference>
<reference evidence="8 9" key="1">
    <citation type="submission" date="2020-04" db="EMBL/GenBank/DDBJ databases">
        <title>Perkinsus chesapeaki whole genome sequence.</title>
        <authorList>
            <person name="Bogema D.R."/>
        </authorList>
    </citation>
    <scope>NUCLEOTIDE SEQUENCE [LARGE SCALE GENOMIC DNA]</scope>
    <source>
        <strain evidence="8">ATCC PRA-425</strain>
    </source>
</reference>
<dbReference type="SMART" id="SM00320">
    <property type="entry name" value="WD40"/>
    <property type="match status" value="6"/>
</dbReference>
<keyword evidence="9" id="KW-1185">Reference proteome</keyword>
<dbReference type="InterPro" id="IPR056157">
    <property type="entry name" value="TPR_IFT80_172_dom"/>
</dbReference>
<dbReference type="Proteomes" id="UP000591131">
    <property type="component" value="Unassembled WGS sequence"/>
</dbReference>
<keyword evidence="3" id="KW-0966">Cell projection</keyword>
<name>A0A7J6L4G7_PERCH</name>
<evidence type="ECO:0000256" key="2">
    <source>
        <dbReference type="ARBA" id="ARBA00023069"/>
    </source>
</evidence>
<dbReference type="PANTHER" id="PTHR24098:SF0">
    <property type="entry name" value="OUTER SEGMENT 5"/>
    <property type="match status" value="1"/>
</dbReference>
<keyword evidence="2" id="KW-0969">Cilium</keyword>
<feature type="repeat" description="WD" evidence="4">
    <location>
        <begin position="994"/>
        <end position="1026"/>
    </location>
</feature>
<proteinExistence type="predicted"/>
<evidence type="ECO:0000313" key="8">
    <source>
        <dbReference type="EMBL" id="KAF4653736.1"/>
    </source>
</evidence>
<dbReference type="SUPFAM" id="SSF50978">
    <property type="entry name" value="WD40 repeat-like"/>
    <property type="match status" value="2"/>
</dbReference>
<dbReference type="PROSITE" id="PS50082">
    <property type="entry name" value="WD_REPEATS_2"/>
    <property type="match status" value="2"/>
</dbReference>
<dbReference type="GO" id="GO:0030992">
    <property type="term" value="C:intraciliary transport particle B"/>
    <property type="evidence" value="ECO:0007669"/>
    <property type="project" value="TreeGrafter"/>
</dbReference>
<dbReference type="Pfam" id="PF23387">
    <property type="entry name" value="TPR_IFT80_172"/>
    <property type="match status" value="1"/>
</dbReference>
<accession>A0A7J6L4G7</accession>
<organism evidence="8 9">
    <name type="scientific">Perkinsus chesapeaki</name>
    <name type="common">Clam parasite</name>
    <name type="synonym">Perkinsus andrewsi</name>
    <dbReference type="NCBI Taxonomy" id="330153"/>
    <lineage>
        <taxon>Eukaryota</taxon>
        <taxon>Sar</taxon>
        <taxon>Alveolata</taxon>
        <taxon>Perkinsozoa</taxon>
        <taxon>Perkinsea</taxon>
        <taxon>Perkinsida</taxon>
        <taxon>Perkinsidae</taxon>
        <taxon>Perkinsus</taxon>
    </lineage>
</organism>
<feature type="domain" description="IFT80 second beta-propeller" evidence="6">
    <location>
        <begin position="1133"/>
        <end position="1453"/>
    </location>
</feature>
<comment type="subcellular location">
    <subcellularLocation>
        <location evidence="1">Cell projection</location>
        <location evidence="1">Cilium</location>
    </subcellularLocation>
</comment>
<dbReference type="InterPro" id="IPR056456">
    <property type="entry name" value="Beta-prop_IFT80_2nd"/>
</dbReference>
<feature type="compositionally biased region" description="Polar residues" evidence="5">
    <location>
        <begin position="1629"/>
        <end position="1641"/>
    </location>
</feature>
<feature type="domain" description="IFT80/172/WDR35 TPR" evidence="7">
    <location>
        <begin position="1481"/>
        <end position="1627"/>
    </location>
</feature>
<dbReference type="EMBL" id="JAAPAO010000792">
    <property type="protein sequence ID" value="KAF4653736.1"/>
    <property type="molecule type" value="Genomic_DNA"/>
</dbReference>
<dbReference type="PANTHER" id="PTHR24098">
    <property type="entry name" value="OUTER SEGMENT 5"/>
    <property type="match status" value="1"/>
</dbReference>
<evidence type="ECO:0000256" key="3">
    <source>
        <dbReference type="ARBA" id="ARBA00023273"/>
    </source>
</evidence>
<sequence>SESFSHYTPSGPFSVPAKKVSHEEYVPPDEVSNQTMYSCGSLAPKTHLGHLKKKSPGGGCMNCSSGDDRYAVAWERSDGAVDLLASDCLLRDDPGELLDTFMPTVESIFHLSHFKHNVNLKRTICERFPLLRSAAASGGSAAAMAAARMVHPVDGLFMAASTLQKKAPEVPAEKELADLAVSAERALQSDPRRFVDISHCVAGIVPQTMLQDYRKVFSSTVIEPFLTVSDSSIGLSDDEALAVFLVAAELGILRGTDNVEVTAALSKRVEKMLPTADAQLLLSCLGPVRKADASLARKVVQELLTRAPALEPLQLASLGVGLSGENEEIRHTLLAEIDSRLSGGDNLPERDLVDLIIASLRLDPSNSEERRPVAAQRLASLLLARPVEEGSNALAGSELEWAADAATLIGNRDFPQLAELLVVNGQKAITTECALSPMLVDLAVSISRGIAVTAPPSSPFFTVWMQHLCSAVITPTTDLRLVLRLAHGLQGIQQGDLQWGLTWDFIAQTLLGRPLEDGQVSDVMSVVSFAADHICTELPQDALEDLAQQITSPRFVASTNIHSLALIAINCVKLLQQPTEFLSRLVPTFKGHFLKGGLPPATVCLVLSAYGRALGPARQGATKLTIAAPLSFAELHDAAAVALLDTKIPFTQQQCHIMIVTRSLMNPTEESSPAFTALVGKILLSAVSTNPPTRDSETTLGLLKGLRAGSDVEQVLIDAGLVTTPEDRGKDDQGSGGREGAEARMKATFKKAVSSASAARGAVDLSNVKMPDPNESWWQTVRRRWILAMRLAVRHASSPIASHDGICTGVVQRAANPQGGSAGEILSAGDDGKIIRWHEKDVEVCKTRGKLTQGTSLGDLCTVDSHITAMAAHRGDETVVVGCSDGTIRFINSTTGKEERRTQQTHKGSVTYLRWDHDGQLLCSCGEDGTVKVWSKNGMIRSQLAQVSTAVICAAWSPDSETLAFSCLPSLHLKTLVAGRGLIQWKAVESGTSPDMNTGEILCLDWSPVTRLIVSGGEDCRYRIWEATGQLLYCSEPFEHPVTSVRWTPNGKFLAVGACGAIKLCDASGWAYSFTHLPGLQYNQDTLYDRAHVVSSASSGSSSPFSLCWASDGTRLTMGMGDGTVITADVVGRCCSWLNVEAVMTDANTVVVKDHLAATTEEIDFNDRVTDLSIGYGHLVVTTASQCFIYNRHESADKHETKISWVTSPIVEEIKEPTSLIVQCNELFCLVDTKGMGVYPYDRKNRLSYLRPPTQQRLDFLTEKTVTISKDTLVYVDPSRPRNLCIFDLLSPSGGSSGGKGPMVLSHSTEITQIGLSQTGEVADRKLAFLDKNSDLWITAGYPQYISFRGPTGDDRMPKLKAMVSSFRWNDRTDILVATADQQMITWNYPQCAFSDAQAANLTTEVVDIPRSSAGPDNGPGSMSDAVVESFIGTRVTLQRSYGGKLVLATSPYPPLLYKLQSKGHWDKAVKLCRYVQMKELWATLAAMAMKANDAGGTLETALAAISDVCKISMLRHAKAQADPIVRQAEIMLLSRRANEAIQLLVANKKIYRAIKFNIWLHRWEAALDLAVHHRTHVDTVLAYRMRHLEAMNHAENNEKFRRYAAEVPVDWEAIKTKIAREKADERTSNVNTPVNQSATSIPLEMPSDITADYST</sequence>
<evidence type="ECO:0000256" key="5">
    <source>
        <dbReference type="SAM" id="MobiDB-lite"/>
    </source>
</evidence>
<dbReference type="GO" id="GO:0005929">
    <property type="term" value="C:cilium"/>
    <property type="evidence" value="ECO:0007669"/>
    <property type="project" value="UniProtKB-SubCell"/>
</dbReference>
<dbReference type="Pfam" id="PF23335">
    <property type="entry name" value="Beta-prop_IFT80_2nd"/>
    <property type="match status" value="1"/>
</dbReference>
<dbReference type="Pfam" id="PF00400">
    <property type="entry name" value="WD40"/>
    <property type="match status" value="3"/>
</dbReference>
<dbReference type="OrthoDB" id="408728at2759"/>
<evidence type="ECO:0000256" key="1">
    <source>
        <dbReference type="ARBA" id="ARBA00004138"/>
    </source>
</evidence>
<feature type="region of interest" description="Disordered" evidence="5">
    <location>
        <begin position="1623"/>
        <end position="1642"/>
    </location>
</feature>
<evidence type="ECO:0000256" key="4">
    <source>
        <dbReference type="PROSITE-ProRule" id="PRU00221"/>
    </source>
</evidence>
<gene>
    <name evidence="8" type="primary">IFT80</name>
    <name evidence="8" type="ORF">FOL47_010321</name>
</gene>